<name>A0A811K5C4_9BILA</name>
<evidence type="ECO:0000256" key="2">
    <source>
        <dbReference type="ARBA" id="ARBA00018842"/>
    </source>
</evidence>
<dbReference type="GO" id="GO:0051082">
    <property type="term" value="F:unfolded protein binding"/>
    <property type="evidence" value="ECO:0007669"/>
    <property type="project" value="TreeGrafter"/>
</dbReference>
<dbReference type="Proteomes" id="UP000783686">
    <property type="component" value="Unassembled WGS sequence"/>
</dbReference>
<sequence length="107" mass="11726">MFLSVLRRSEAVPALKPLFDRVFVRRMAPKSQTAGGIMLPESQTDQFHDGIIVAVGRGARSESGNVIPNQLKAGDRVILPLHGGQKVKLDGQQLFVYKESEIVAVIE</sequence>
<dbReference type="FunFam" id="2.30.33.40:FF:000001">
    <property type="entry name" value="10 kDa chaperonin"/>
    <property type="match status" value="1"/>
</dbReference>
<keyword evidence="3 8" id="KW-0143">Chaperone</keyword>
<dbReference type="GO" id="GO:0051087">
    <property type="term" value="F:protein-folding chaperone binding"/>
    <property type="evidence" value="ECO:0007669"/>
    <property type="project" value="TreeGrafter"/>
</dbReference>
<dbReference type="CDD" id="cd00320">
    <property type="entry name" value="cpn10"/>
    <property type="match status" value="1"/>
</dbReference>
<evidence type="ECO:0000256" key="5">
    <source>
        <dbReference type="ARBA" id="ARBA00031971"/>
    </source>
</evidence>
<dbReference type="OrthoDB" id="5920342at2759"/>
<dbReference type="InterPro" id="IPR037124">
    <property type="entry name" value="Chaperonin_GroES_sf"/>
</dbReference>
<dbReference type="Pfam" id="PF00166">
    <property type="entry name" value="Cpn10"/>
    <property type="match status" value="1"/>
</dbReference>
<evidence type="ECO:0000256" key="3">
    <source>
        <dbReference type="ARBA" id="ARBA00023186"/>
    </source>
</evidence>
<dbReference type="PROSITE" id="PS00681">
    <property type="entry name" value="CHAPERONINS_CPN10"/>
    <property type="match status" value="1"/>
</dbReference>
<evidence type="ECO:0000256" key="8">
    <source>
        <dbReference type="RuleBase" id="RU003479"/>
    </source>
</evidence>
<evidence type="ECO:0000313" key="9">
    <source>
        <dbReference type="EMBL" id="CAD5211182.1"/>
    </source>
</evidence>
<dbReference type="EMBL" id="CAJFCW020000002">
    <property type="protein sequence ID" value="CAG9092840.1"/>
    <property type="molecule type" value="Genomic_DNA"/>
</dbReference>
<organism evidence="9 10">
    <name type="scientific">Bursaphelenchus okinawaensis</name>
    <dbReference type="NCBI Taxonomy" id="465554"/>
    <lineage>
        <taxon>Eukaryota</taxon>
        <taxon>Metazoa</taxon>
        <taxon>Ecdysozoa</taxon>
        <taxon>Nematoda</taxon>
        <taxon>Chromadorea</taxon>
        <taxon>Rhabditida</taxon>
        <taxon>Tylenchina</taxon>
        <taxon>Tylenchomorpha</taxon>
        <taxon>Aphelenchoidea</taxon>
        <taxon>Aphelenchoididae</taxon>
        <taxon>Bursaphelenchus</taxon>
    </lineage>
</organism>
<dbReference type="Gene3D" id="2.30.33.40">
    <property type="entry name" value="GroES chaperonin"/>
    <property type="match status" value="1"/>
</dbReference>
<evidence type="ECO:0000256" key="4">
    <source>
        <dbReference type="ARBA" id="ARBA00029976"/>
    </source>
</evidence>
<dbReference type="HAMAP" id="MF_00580">
    <property type="entry name" value="CH10"/>
    <property type="match status" value="1"/>
</dbReference>
<dbReference type="InterPro" id="IPR018369">
    <property type="entry name" value="Chaprnonin_Cpn10_CS"/>
</dbReference>
<dbReference type="GO" id="GO:0005524">
    <property type="term" value="F:ATP binding"/>
    <property type="evidence" value="ECO:0007669"/>
    <property type="project" value="InterPro"/>
</dbReference>
<proteinExistence type="inferred from homology"/>
<dbReference type="InterPro" id="IPR011032">
    <property type="entry name" value="GroES-like_sf"/>
</dbReference>
<evidence type="ECO:0000256" key="6">
    <source>
        <dbReference type="ARBA" id="ARBA00073031"/>
    </source>
</evidence>
<dbReference type="SMART" id="SM00883">
    <property type="entry name" value="Cpn10"/>
    <property type="match status" value="1"/>
</dbReference>
<reference evidence="9" key="1">
    <citation type="submission" date="2020-09" db="EMBL/GenBank/DDBJ databases">
        <authorList>
            <person name="Kikuchi T."/>
        </authorList>
    </citation>
    <scope>NUCLEOTIDE SEQUENCE</scope>
    <source>
        <strain evidence="9">SH1</strain>
    </source>
</reference>
<keyword evidence="10" id="KW-1185">Reference proteome</keyword>
<dbReference type="EMBL" id="CAJFDH010000002">
    <property type="protein sequence ID" value="CAD5211182.1"/>
    <property type="molecule type" value="Genomic_DNA"/>
</dbReference>
<gene>
    <name evidence="9" type="ORF">BOKJ2_LOCUS3566</name>
</gene>
<dbReference type="PANTHER" id="PTHR10772:SF0">
    <property type="entry name" value="10 KDA HEAT SHOCK PROTEIN, MITOCHONDRIAL"/>
    <property type="match status" value="1"/>
</dbReference>
<dbReference type="GO" id="GO:0046872">
    <property type="term" value="F:metal ion binding"/>
    <property type="evidence" value="ECO:0007669"/>
    <property type="project" value="TreeGrafter"/>
</dbReference>
<evidence type="ECO:0000256" key="7">
    <source>
        <dbReference type="ARBA" id="ARBA00079398"/>
    </source>
</evidence>
<comment type="similarity">
    <text evidence="1 8">Belongs to the GroES chaperonin family.</text>
</comment>
<accession>A0A811K5C4</accession>
<dbReference type="GO" id="GO:0044183">
    <property type="term" value="F:protein folding chaperone"/>
    <property type="evidence" value="ECO:0007669"/>
    <property type="project" value="InterPro"/>
</dbReference>
<evidence type="ECO:0000313" key="10">
    <source>
        <dbReference type="Proteomes" id="UP000614601"/>
    </source>
</evidence>
<dbReference type="SUPFAM" id="SSF50129">
    <property type="entry name" value="GroES-like"/>
    <property type="match status" value="1"/>
</dbReference>
<comment type="caution">
    <text evidence="9">The sequence shown here is derived from an EMBL/GenBank/DDBJ whole genome shotgun (WGS) entry which is preliminary data.</text>
</comment>
<evidence type="ECO:0000256" key="1">
    <source>
        <dbReference type="ARBA" id="ARBA00006975"/>
    </source>
</evidence>
<dbReference type="AlphaFoldDB" id="A0A811K5C4"/>
<dbReference type="PANTHER" id="PTHR10772">
    <property type="entry name" value="10 KDA HEAT SHOCK PROTEIN"/>
    <property type="match status" value="1"/>
</dbReference>
<protein>
    <recommendedName>
        <fullName evidence="2">10 kDa heat shock protein, mitochondrial</fullName>
    </recommendedName>
    <alternativeName>
        <fullName evidence="4">10 kDa chaperonin</fullName>
    </alternativeName>
    <alternativeName>
        <fullName evidence="6">20 kDa chaperonin, chloroplastic</fullName>
    </alternativeName>
    <alternativeName>
        <fullName evidence="5">Chaperonin 10</fullName>
    </alternativeName>
    <alternativeName>
        <fullName evidence="7">Protein Cpn21</fullName>
    </alternativeName>
</protein>
<dbReference type="GO" id="GO:0005739">
    <property type="term" value="C:mitochondrion"/>
    <property type="evidence" value="ECO:0007669"/>
    <property type="project" value="TreeGrafter"/>
</dbReference>
<dbReference type="Proteomes" id="UP000614601">
    <property type="component" value="Unassembled WGS sequence"/>
</dbReference>
<dbReference type="InterPro" id="IPR020818">
    <property type="entry name" value="Chaperonin_GroES"/>
</dbReference>
<dbReference type="PRINTS" id="PR00297">
    <property type="entry name" value="CHAPERONIN10"/>
</dbReference>